<reference evidence="2" key="2">
    <citation type="journal article" date="2007" name="Science">
        <title>Genome sequence of Aedes aegypti, a major arbovirus vector.</title>
        <authorList>
            <person name="Nene V."/>
            <person name="Wortman J.R."/>
            <person name="Lawson D."/>
            <person name="Haas B."/>
            <person name="Kodira C."/>
            <person name="Tu Z.J."/>
            <person name="Loftus B."/>
            <person name="Xi Z."/>
            <person name="Megy K."/>
            <person name="Grabherr M."/>
            <person name="Ren Q."/>
            <person name="Zdobnov E.M."/>
            <person name="Lobo N.F."/>
            <person name="Campbell K.S."/>
            <person name="Brown S.E."/>
            <person name="Bonaldo M.F."/>
            <person name="Zhu J."/>
            <person name="Sinkins S.P."/>
            <person name="Hogenkamp D.G."/>
            <person name="Amedeo P."/>
            <person name="Arensburger P."/>
            <person name="Atkinson P.W."/>
            <person name="Bidwell S."/>
            <person name="Biedler J."/>
            <person name="Birney E."/>
            <person name="Bruggner R.V."/>
            <person name="Costas J."/>
            <person name="Coy M.R."/>
            <person name="Crabtree J."/>
            <person name="Crawford M."/>
            <person name="Debruyn B."/>
            <person name="Decaprio D."/>
            <person name="Eiglmeier K."/>
            <person name="Eisenstadt E."/>
            <person name="El-Dorry H."/>
            <person name="Gelbart W.M."/>
            <person name="Gomes S.L."/>
            <person name="Hammond M."/>
            <person name="Hannick L.I."/>
            <person name="Hogan J.R."/>
            <person name="Holmes M.H."/>
            <person name="Jaffe D."/>
            <person name="Johnston J.S."/>
            <person name="Kennedy R.C."/>
            <person name="Koo H."/>
            <person name="Kravitz S."/>
            <person name="Kriventseva E.V."/>
            <person name="Kulp D."/>
            <person name="Labutti K."/>
            <person name="Lee E."/>
            <person name="Li S."/>
            <person name="Lovin D.D."/>
            <person name="Mao C."/>
            <person name="Mauceli E."/>
            <person name="Menck C.F."/>
            <person name="Miller J.R."/>
            <person name="Montgomery P."/>
            <person name="Mori A."/>
            <person name="Nascimento A.L."/>
            <person name="Naveira H.F."/>
            <person name="Nusbaum C."/>
            <person name="O'leary S."/>
            <person name="Orvis J."/>
            <person name="Pertea M."/>
            <person name="Quesneville H."/>
            <person name="Reidenbach K.R."/>
            <person name="Rogers Y.H."/>
            <person name="Roth C.W."/>
            <person name="Schneider J.R."/>
            <person name="Schatz M."/>
            <person name="Shumway M."/>
            <person name="Stanke M."/>
            <person name="Stinson E.O."/>
            <person name="Tubio J.M."/>
            <person name="Vanzee J.P."/>
            <person name="Verjovski-Almeida S."/>
            <person name="Werner D."/>
            <person name="White O."/>
            <person name="Wyder S."/>
            <person name="Zeng Q."/>
            <person name="Zhao Q."/>
            <person name="Zhao Y."/>
            <person name="Hill C.A."/>
            <person name="Raikhel A.S."/>
            <person name="Soares M.B."/>
            <person name="Knudson D.L."/>
            <person name="Lee N.H."/>
            <person name="Galagan J."/>
            <person name="Salzberg S.L."/>
            <person name="Paulsen I.T."/>
            <person name="Dimopoulos G."/>
            <person name="Collins F.H."/>
            <person name="Birren B."/>
            <person name="Fraser-Liggett C.M."/>
            <person name="Severson D.W."/>
        </authorList>
    </citation>
    <scope>NUCLEOTIDE SEQUENCE [LARGE SCALE GENOMIC DNA]</scope>
    <source>
        <strain evidence="2">Liverpool</strain>
    </source>
</reference>
<organism evidence="2 3">
    <name type="scientific">Aedes aegypti</name>
    <name type="common">Yellowfever mosquito</name>
    <name type="synonym">Culex aegypti</name>
    <dbReference type="NCBI Taxonomy" id="7159"/>
    <lineage>
        <taxon>Eukaryota</taxon>
        <taxon>Metazoa</taxon>
        <taxon>Ecdysozoa</taxon>
        <taxon>Arthropoda</taxon>
        <taxon>Hexapoda</taxon>
        <taxon>Insecta</taxon>
        <taxon>Pterygota</taxon>
        <taxon>Neoptera</taxon>
        <taxon>Endopterygota</taxon>
        <taxon>Diptera</taxon>
        <taxon>Nematocera</taxon>
        <taxon>Culicoidea</taxon>
        <taxon>Culicidae</taxon>
        <taxon>Culicinae</taxon>
        <taxon>Aedini</taxon>
        <taxon>Aedes</taxon>
        <taxon>Stegomyia</taxon>
    </lineage>
</organism>
<gene>
    <name evidence="2" type="ORF">AaeL_AAEL005986</name>
</gene>
<feature type="compositionally biased region" description="Low complexity" evidence="1">
    <location>
        <begin position="69"/>
        <end position="80"/>
    </location>
</feature>
<dbReference type="STRING" id="7159.Q178A3"/>
<feature type="region of interest" description="Disordered" evidence="1">
    <location>
        <begin position="67"/>
        <end position="96"/>
    </location>
</feature>
<dbReference type="AlphaFoldDB" id="Q178A3"/>
<dbReference type="HOGENOM" id="CLU_2428817_0_0_1"/>
<proteinExistence type="predicted"/>
<reference evidence="2" key="3">
    <citation type="submission" date="2012-09" db="EMBL/GenBank/DDBJ databases">
        <authorList>
            <consortium name="VectorBase"/>
        </authorList>
    </citation>
    <scope>NUCLEOTIDE SEQUENCE</scope>
    <source>
        <strain evidence="2">Liverpool</strain>
    </source>
</reference>
<evidence type="ECO:0000313" key="3">
    <source>
        <dbReference type="Proteomes" id="UP000682892"/>
    </source>
</evidence>
<protein>
    <submittedName>
        <fullName evidence="2">AAEL005986-PA</fullName>
    </submittedName>
</protein>
<evidence type="ECO:0000313" key="2">
    <source>
        <dbReference type="EMBL" id="EAT42481.1"/>
    </source>
</evidence>
<evidence type="ECO:0000256" key="1">
    <source>
        <dbReference type="SAM" id="MobiDB-lite"/>
    </source>
</evidence>
<name>Q178A3_AEDAE</name>
<dbReference type="PaxDb" id="7159-AAEL005986-PA"/>
<sequence length="96" mass="10798">GARSSPAVQIVHTEVPFRELTVFFSRSLPLADGAKLPGETQHNFCRKCVDSYDKAGDRVFQWNWCTGTNLSSPNNSNRSPKGVDQQRHQNPNQQQL</sequence>
<feature type="non-terminal residue" evidence="2">
    <location>
        <position position="1"/>
    </location>
</feature>
<dbReference type="Proteomes" id="UP000682892">
    <property type="component" value="Unassembled WGS sequence"/>
</dbReference>
<reference evidence="2" key="1">
    <citation type="submission" date="2005-10" db="EMBL/GenBank/DDBJ databases">
        <authorList>
            <person name="Loftus B.J."/>
            <person name="Nene V.M."/>
            <person name="Hannick L.I."/>
            <person name="Bidwell S."/>
            <person name="Haas B."/>
            <person name="Amedeo P."/>
            <person name="Orvis J."/>
            <person name="Wortman J.R."/>
            <person name="White O.R."/>
            <person name="Salzberg S."/>
            <person name="Shumway M."/>
            <person name="Koo H."/>
            <person name="Zhao Y."/>
            <person name="Holmes M."/>
            <person name="Miller J."/>
            <person name="Schatz M."/>
            <person name="Pop M."/>
            <person name="Pai G."/>
            <person name="Utterback T."/>
            <person name="Rogers Y.-H."/>
            <person name="Kravitz S."/>
            <person name="Fraser C.M."/>
        </authorList>
    </citation>
    <scope>NUCLEOTIDE SEQUENCE</scope>
    <source>
        <strain evidence="2">Liverpool</strain>
    </source>
</reference>
<accession>Q178A3</accession>
<dbReference type="EMBL" id="CH477368">
    <property type="protein sequence ID" value="EAT42481.1"/>
    <property type="molecule type" value="Genomic_DNA"/>
</dbReference>